<evidence type="ECO:0000259" key="5">
    <source>
        <dbReference type="PROSITE" id="PS50043"/>
    </source>
</evidence>
<keyword evidence="2" id="KW-0238">DNA-binding</keyword>
<dbReference type="InterPro" id="IPR027417">
    <property type="entry name" value="P-loop_NTPase"/>
</dbReference>
<feature type="compositionally biased region" description="Low complexity" evidence="4">
    <location>
        <begin position="415"/>
        <end position="428"/>
    </location>
</feature>
<dbReference type="SUPFAM" id="SSF52540">
    <property type="entry name" value="P-loop containing nucleoside triphosphate hydrolases"/>
    <property type="match status" value="1"/>
</dbReference>
<name>A0A937RKM5_9ACTN</name>
<evidence type="ECO:0000256" key="2">
    <source>
        <dbReference type="ARBA" id="ARBA00023125"/>
    </source>
</evidence>
<accession>A0A937RKM5</accession>
<comment type="caution">
    <text evidence="6">The sequence shown here is derived from an EMBL/GenBank/DDBJ whole genome shotgun (WGS) entry which is preliminary data.</text>
</comment>
<evidence type="ECO:0000313" key="7">
    <source>
        <dbReference type="Proteomes" id="UP000604475"/>
    </source>
</evidence>
<proteinExistence type="predicted"/>
<evidence type="ECO:0000313" key="6">
    <source>
        <dbReference type="EMBL" id="MBL7632030.1"/>
    </source>
</evidence>
<protein>
    <submittedName>
        <fullName evidence="6">AAA family ATPase</fullName>
    </submittedName>
</protein>
<reference evidence="6" key="1">
    <citation type="submission" date="2020-12" db="EMBL/GenBank/DDBJ databases">
        <title>Genomic characterization of non-nitrogen-fixing Frankia strains.</title>
        <authorList>
            <person name="Carlos-Shanley C."/>
            <person name="Guerra T."/>
            <person name="Hahn D."/>
        </authorList>
    </citation>
    <scope>NUCLEOTIDE SEQUENCE</scope>
    <source>
        <strain evidence="6">CN6</strain>
    </source>
</reference>
<gene>
    <name evidence="6" type="ORF">I7412_33705</name>
</gene>
<dbReference type="SUPFAM" id="SSF46894">
    <property type="entry name" value="C-terminal effector domain of the bipartite response regulators"/>
    <property type="match status" value="1"/>
</dbReference>
<dbReference type="AlphaFoldDB" id="A0A937RKM5"/>
<evidence type="ECO:0000256" key="1">
    <source>
        <dbReference type="ARBA" id="ARBA00023015"/>
    </source>
</evidence>
<feature type="domain" description="HTH luxR-type" evidence="5">
    <location>
        <begin position="738"/>
        <end position="803"/>
    </location>
</feature>
<dbReference type="PANTHER" id="PTHR44688">
    <property type="entry name" value="DNA-BINDING TRANSCRIPTIONAL ACTIVATOR DEVR_DOSR"/>
    <property type="match status" value="1"/>
</dbReference>
<dbReference type="Pfam" id="PF00196">
    <property type="entry name" value="GerE"/>
    <property type="match status" value="1"/>
</dbReference>
<dbReference type="CDD" id="cd06170">
    <property type="entry name" value="LuxR_C_like"/>
    <property type="match status" value="1"/>
</dbReference>
<feature type="region of interest" description="Disordered" evidence="4">
    <location>
        <begin position="1"/>
        <end position="30"/>
    </location>
</feature>
<feature type="compositionally biased region" description="Low complexity" evidence="4">
    <location>
        <begin position="140"/>
        <end position="153"/>
    </location>
</feature>
<dbReference type="InterPro" id="IPR000792">
    <property type="entry name" value="Tscrpt_reg_LuxR_C"/>
</dbReference>
<dbReference type="GO" id="GO:0006355">
    <property type="term" value="P:regulation of DNA-templated transcription"/>
    <property type="evidence" value="ECO:0007669"/>
    <property type="project" value="InterPro"/>
</dbReference>
<dbReference type="Gene3D" id="1.10.10.10">
    <property type="entry name" value="Winged helix-like DNA-binding domain superfamily/Winged helix DNA-binding domain"/>
    <property type="match status" value="1"/>
</dbReference>
<dbReference type="InterPro" id="IPR036388">
    <property type="entry name" value="WH-like_DNA-bd_sf"/>
</dbReference>
<dbReference type="GO" id="GO:0003677">
    <property type="term" value="F:DNA binding"/>
    <property type="evidence" value="ECO:0007669"/>
    <property type="project" value="UniProtKB-KW"/>
</dbReference>
<evidence type="ECO:0000256" key="4">
    <source>
        <dbReference type="SAM" id="MobiDB-lite"/>
    </source>
</evidence>
<dbReference type="InterPro" id="IPR041664">
    <property type="entry name" value="AAA_16"/>
</dbReference>
<dbReference type="InterPro" id="IPR016032">
    <property type="entry name" value="Sig_transdc_resp-reg_C-effctor"/>
</dbReference>
<feature type="region of interest" description="Disordered" evidence="4">
    <location>
        <begin position="126"/>
        <end position="153"/>
    </location>
</feature>
<feature type="region of interest" description="Disordered" evidence="4">
    <location>
        <begin position="35"/>
        <end position="54"/>
    </location>
</feature>
<organism evidence="6 7">
    <name type="scientific">Frankia nepalensis</name>
    <dbReference type="NCBI Taxonomy" id="1836974"/>
    <lineage>
        <taxon>Bacteria</taxon>
        <taxon>Bacillati</taxon>
        <taxon>Actinomycetota</taxon>
        <taxon>Actinomycetes</taxon>
        <taxon>Frankiales</taxon>
        <taxon>Frankiaceae</taxon>
        <taxon>Frankia</taxon>
    </lineage>
</organism>
<dbReference type="PANTHER" id="PTHR44688:SF16">
    <property type="entry name" value="DNA-BINDING TRANSCRIPTIONAL ACTIVATOR DEVR_DOSR"/>
    <property type="match status" value="1"/>
</dbReference>
<dbReference type="PROSITE" id="PS50043">
    <property type="entry name" value="HTH_LUXR_2"/>
    <property type="match status" value="1"/>
</dbReference>
<dbReference type="SMART" id="SM00421">
    <property type="entry name" value="HTH_LUXR"/>
    <property type="match status" value="1"/>
</dbReference>
<dbReference type="Proteomes" id="UP000604475">
    <property type="component" value="Unassembled WGS sequence"/>
</dbReference>
<sequence>MSGPSATSSTATRTAADDRVPPPLRRHGGVAITGVGVRTPAAPSGGPTGRWPLTGRDRELAAFRRTVRDPGRAAFCASAAEGVGKTRLADECLTWAARENLPVLRVAASRAAANLPLGALRHLARHGAATPGDGPPPTVAPGVDAAGVGGPSASPGPDVVAVMAEVRAAMRAVSGRRRLILVVDDFNLLDSASVCLVSELVAAGEVFLTATLRRGEEPVPDLLERLWSGDRAEWIDLAPLERADVDLLLARTMGGPATADTCAVLWEASLGNPLILRELVLGALRGGCLVVEEGVWRLTGEPAPTPRLHGLVEGTLAAVTPAEVDLLERLSVVGRLSMAALGAAGSVEALESLERRGLVQVHQDGRRRPVTLAHPVFARSIQDRMPRAAVERILAETARHTRATGARRRDDAREPSAPSLRPAPSAWSEPLPATPPASVWSSSRGSTPAEANLARTAAMSPPEPSTPPNAVAVPAVEAVWDVHRRVSDLLDRGQVGDAVAAGLHGPRLAAEARASAAHVACADLLGRCHLAAGRPVSAIRWFREAAVIARVGELEAAVELVHSGLALAHAYLGDEAEASRALERGGAPAGRGLNARAHAWHLALRGDSPGAIASLLAAADADDADGDPRAAAEALYDVARLGRPADVAARLQRLSETAGSALVTTAARHAGAAASRDAAALAAVATEFEAVGAYLFAAEAAADAQRCPCDPRRRAALVARAATLAQRCEHAHTPSMLGLATVVPLSRREREICALAARGLSSRDIAARLVLSIRTVDNHLQRAYRKLGVTRRDQLADALALPSAPR</sequence>
<keyword evidence="7" id="KW-1185">Reference proteome</keyword>
<dbReference type="Pfam" id="PF13191">
    <property type="entry name" value="AAA_16"/>
    <property type="match status" value="1"/>
</dbReference>
<feature type="region of interest" description="Disordered" evidence="4">
    <location>
        <begin position="396"/>
        <end position="468"/>
    </location>
</feature>
<evidence type="ECO:0000256" key="3">
    <source>
        <dbReference type="ARBA" id="ARBA00023163"/>
    </source>
</evidence>
<dbReference type="RefSeq" id="WP_203006168.1">
    <property type="nucleotide sequence ID" value="NZ_JADWYV010000217.1"/>
</dbReference>
<dbReference type="PROSITE" id="PS00622">
    <property type="entry name" value="HTH_LUXR_1"/>
    <property type="match status" value="1"/>
</dbReference>
<dbReference type="PRINTS" id="PR00038">
    <property type="entry name" value="HTHLUXR"/>
</dbReference>
<keyword evidence="3" id="KW-0804">Transcription</keyword>
<feature type="compositionally biased region" description="Low complexity" evidence="4">
    <location>
        <begin position="1"/>
        <end position="14"/>
    </location>
</feature>
<dbReference type="EMBL" id="JAEACQ010000293">
    <property type="protein sequence ID" value="MBL7632030.1"/>
    <property type="molecule type" value="Genomic_DNA"/>
</dbReference>
<keyword evidence="1" id="KW-0805">Transcription regulation</keyword>